<evidence type="ECO:0000313" key="9">
    <source>
        <dbReference type="Proteomes" id="UP000256690"/>
    </source>
</evidence>
<comment type="caution">
    <text evidence="8">The sequence shown here is derived from an EMBL/GenBank/DDBJ whole genome shotgun (WGS) entry which is preliminary data.</text>
</comment>
<evidence type="ECO:0000259" key="7">
    <source>
        <dbReference type="Pfam" id="PF07993"/>
    </source>
</evidence>
<dbReference type="InterPro" id="IPR000873">
    <property type="entry name" value="AMP-dep_synth/lig_dom"/>
</dbReference>
<dbReference type="CDD" id="cd19545">
    <property type="entry name" value="FUM14_C_NRPS-like"/>
    <property type="match status" value="1"/>
</dbReference>
<dbReference type="GO" id="GO:0016874">
    <property type="term" value="F:ligase activity"/>
    <property type="evidence" value="ECO:0007669"/>
    <property type="project" value="UniProtKB-KW"/>
</dbReference>
<keyword evidence="2" id="KW-0597">Phosphoprotein</keyword>
<feature type="domain" description="AMP-dependent synthetase/ligase" evidence="5">
    <location>
        <begin position="469"/>
        <end position="807"/>
    </location>
</feature>
<dbReference type="Gene3D" id="2.30.38.10">
    <property type="entry name" value="Luciferase, Domain 3"/>
    <property type="match status" value="1"/>
</dbReference>
<gene>
    <name evidence="8" type="ORF">DSM5745_11389</name>
</gene>
<evidence type="ECO:0000256" key="2">
    <source>
        <dbReference type="ARBA" id="ARBA00022553"/>
    </source>
</evidence>
<dbReference type="EMBL" id="PVWQ01000026">
    <property type="protein sequence ID" value="RDW57871.1"/>
    <property type="molecule type" value="Genomic_DNA"/>
</dbReference>
<keyword evidence="3" id="KW-0436">Ligase</keyword>
<dbReference type="InterPro" id="IPR045851">
    <property type="entry name" value="AMP-bd_C_sf"/>
</dbReference>
<dbReference type="InterPro" id="IPR036736">
    <property type="entry name" value="ACP-like_sf"/>
</dbReference>
<dbReference type="Gene3D" id="3.40.50.720">
    <property type="entry name" value="NAD(P)-binding Rossmann-like Domain"/>
    <property type="match status" value="1"/>
</dbReference>
<dbReference type="SUPFAM" id="SSF47336">
    <property type="entry name" value="ACP-like"/>
    <property type="match status" value="1"/>
</dbReference>
<dbReference type="SUPFAM" id="SSF51735">
    <property type="entry name" value="NAD(P)-binding Rossmann-fold domains"/>
    <property type="match status" value="1"/>
</dbReference>
<evidence type="ECO:0000256" key="1">
    <source>
        <dbReference type="ARBA" id="ARBA00022450"/>
    </source>
</evidence>
<dbReference type="FunFam" id="3.40.50.12780:FF:000014">
    <property type="entry name" value="Nonribosomal peptide synthetase 1"/>
    <property type="match status" value="1"/>
</dbReference>
<organism evidence="8 9">
    <name type="scientific">Aspergillus mulundensis</name>
    <dbReference type="NCBI Taxonomy" id="1810919"/>
    <lineage>
        <taxon>Eukaryota</taxon>
        <taxon>Fungi</taxon>
        <taxon>Dikarya</taxon>
        <taxon>Ascomycota</taxon>
        <taxon>Pezizomycotina</taxon>
        <taxon>Eurotiomycetes</taxon>
        <taxon>Eurotiomycetidae</taxon>
        <taxon>Eurotiales</taxon>
        <taxon>Aspergillaceae</taxon>
        <taxon>Aspergillus</taxon>
        <taxon>Aspergillus subgen. Nidulantes</taxon>
    </lineage>
</organism>
<evidence type="ECO:0000256" key="4">
    <source>
        <dbReference type="ARBA" id="ARBA00029454"/>
    </source>
</evidence>
<dbReference type="GO" id="GO:0005737">
    <property type="term" value="C:cytoplasm"/>
    <property type="evidence" value="ECO:0007669"/>
    <property type="project" value="TreeGrafter"/>
</dbReference>
<dbReference type="Pfam" id="PF07993">
    <property type="entry name" value="NAD_binding_4"/>
    <property type="match status" value="1"/>
</dbReference>
<name>A0A3D8Q7T3_9EURO</name>
<dbReference type="OrthoDB" id="416786at2759"/>
<protein>
    <submittedName>
        <fullName evidence="8">Putative Nonribosomal peptide synthase</fullName>
    </submittedName>
</protein>
<evidence type="ECO:0000256" key="3">
    <source>
        <dbReference type="ARBA" id="ARBA00022598"/>
    </source>
</evidence>
<keyword evidence="9" id="KW-1185">Reference proteome</keyword>
<dbReference type="InterPro" id="IPR013120">
    <property type="entry name" value="FAR_NAD-bd"/>
</dbReference>
<dbReference type="SUPFAM" id="SSF52777">
    <property type="entry name" value="CoA-dependent acyltransferases"/>
    <property type="match status" value="2"/>
</dbReference>
<dbReference type="InterPro" id="IPR023213">
    <property type="entry name" value="CAT-like_dom_sf"/>
</dbReference>
<dbReference type="SUPFAM" id="SSF56801">
    <property type="entry name" value="Acetyl-CoA synthetase-like"/>
    <property type="match status" value="1"/>
</dbReference>
<sequence length="1522" mass="164819">MSPLLSPPKSQSQGQSKLNSVLTNIAKQCSTTPDQVQDVYPCTPLQQGLIAISVTSPGAYTAQHVFKLHPTVDQQRMKAAWTTVFANHAILRTRIITLGGNAMQVVLKHAPQWSDCSDLQAYLAADQAIALQMGEPLSRLAISDSHVVWSAHHSVYDGFSVELVLRDVATVYDHREIPPRPSYRQFIQRTFQAKQKALTEKYWEEKTAHVDEVDVFPRLPATYRPQPNSVYEHEASLSIDGPSTVTLSTIANAAWALVQSSHLGTEEVTFGTTLSGRNANMPDIDKVVGPTLATVPVLLNTSRTQSVSDFLRATQAYFTQIIPHQQIGLQNLKRLSPQTAALCTFQTLFAFQPGMAETQSPYSHLFTAQNKDKVDAAFFNYALTFQCSLAGTGTLKVLASYDNRVLSTTQMERLVFQFEHVVSQLLASKGADKLSDLQLVSPQDLAQLDAWDREAERHEHLLPLDAIQRHLVARPNATAVDSWDGTLSYAQLDDLATRLASWLIQSQNVGPETVVPICFDRSQWMIVSILAVLKAGGAFLLLDPIYPENRLKYMIEMVNAKTILVSESTRPKFSDFPGTTLALDAPWFESHTHTSLPARSLSPNRAMYLVFTSGSTGQPKGVVVTHGSYAASAAGHIPALGINESTRQLFFASPAFDLSIYETVSSLMAGATICVPTEEDRNGSVAPVICNMDVTLISLTSSYARHLRPEDVPCLQTLALVGEPLARDVQGVWADKVCLLNAYGPAECSVVSTVKRPVTLDSTPANIGHTVAGRAWVVHPKDHDILLPLGATGELLIEGAHLARGYLDDDEKTAAAYIFDPRWATGSSEGARRFYKTGDLVHFDEDGSLVFEGRKDTQVKIRGQRVEVSEVEYHVAKLFPRAAGVAVEVFKQEQNACLVAFLFCDGGWSVDADASAMLQRLSGTEIKTMSHIKQRLEQLMPYHMVPTRYQLWPRMPTSLAGKLDRKALREELRSPSGSVIELDETTTEFPAIKSTNAVALRLNKKILDLAPGQKTALQGRDFPLSILGLDSIQLITLVTFIRTEYGTRMTVGTLYDLKLTISGLASLITSPQTKTIPTLDLAAELQAVYNELTIRSESTALKRRVFLTGATGLLGSQILRQLLADAAVQRVIVHVRAPDPAKGLARVVSTATLAKWWSPSYEHRVEVWTGDLGAPQLGLQPEQWAMLCGTAEPGTNITSIIHNGAAVQWQAPYHALKAVNVNSTVDLLSAVAQWSEPGSFTFVSGGLKRSPGQDLESFLKALEQANGYSQSKFVAEEIVSRFAASRSQSQLGPRISIVRPGWIIGTQQDAVPNTDDFLWKLVQACIAIGAYPAQGGDLWLAVADAEEVSTRILGATFAGTSTATGSGASSPSGAGAGAGAVVENVETGTTVSRFWELVKEATGATLTPMDGESWKNAAQEFVGRLSSGSSSKQAAFLPVLAMLQDPSMEFGVQPPKGMEYDGGASGRVDGAIRSNVRTLVEAGFFSVSPGSYGGGSSGGGAGMVSGRLFGRTRVNEGRAVAV</sequence>
<dbReference type="FunFam" id="3.40.50.980:FF:000001">
    <property type="entry name" value="Non-ribosomal peptide synthetase"/>
    <property type="match status" value="1"/>
</dbReference>
<dbReference type="InterPro" id="IPR020845">
    <property type="entry name" value="AMP-binding_CS"/>
</dbReference>
<keyword evidence="1" id="KW-0596">Phosphopantetheine</keyword>
<dbReference type="Pfam" id="PF00501">
    <property type="entry name" value="AMP-binding"/>
    <property type="match status" value="1"/>
</dbReference>
<evidence type="ECO:0000259" key="6">
    <source>
        <dbReference type="Pfam" id="PF00668"/>
    </source>
</evidence>
<dbReference type="PANTHER" id="PTHR45527">
    <property type="entry name" value="NONRIBOSOMAL PEPTIDE SYNTHETASE"/>
    <property type="match status" value="1"/>
</dbReference>
<comment type="similarity">
    <text evidence="4">Belongs to the NRP synthetase family.</text>
</comment>
<dbReference type="InterPro" id="IPR036291">
    <property type="entry name" value="NAD(P)-bd_dom_sf"/>
</dbReference>
<evidence type="ECO:0000313" key="8">
    <source>
        <dbReference type="EMBL" id="RDW57871.1"/>
    </source>
</evidence>
<dbReference type="GO" id="GO:0031177">
    <property type="term" value="F:phosphopantetheine binding"/>
    <property type="evidence" value="ECO:0007669"/>
    <property type="project" value="TreeGrafter"/>
</dbReference>
<proteinExistence type="inferred from homology"/>
<dbReference type="Gene3D" id="3.30.559.30">
    <property type="entry name" value="Nonribosomal peptide synthetase, condensation domain"/>
    <property type="match status" value="1"/>
</dbReference>
<dbReference type="GeneID" id="38121759"/>
<dbReference type="InterPro" id="IPR001242">
    <property type="entry name" value="Condensation_dom"/>
</dbReference>
<dbReference type="GO" id="GO:0043041">
    <property type="term" value="P:amino acid activation for nonribosomal peptide biosynthetic process"/>
    <property type="evidence" value="ECO:0007669"/>
    <property type="project" value="TreeGrafter"/>
</dbReference>
<dbReference type="PANTHER" id="PTHR45527:SF16">
    <property type="entry name" value="NONRIBOSOMAL PEPTIDE SYNTHASE ATNA-RELATED"/>
    <property type="match status" value="1"/>
</dbReference>
<dbReference type="InterPro" id="IPR010071">
    <property type="entry name" value="AA_adenyl_dom"/>
</dbReference>
<dbReference type="RefSeq" id="XP_026598040.1">
    <property type="nucleotide sequence ID" value="XM_026753405.1"/>
</dbReference>
<dbReference type="Gene3D" id="3.30.300.30">
    <property type="match status" value="1"/>
</dbReference>
<feature type="domain" description="Condensation" evidence="6">
    <location>
        <begin position="36"/>
        <end position="448"/>
    </location>
</feature>
<dbReference type="Gene3D" id="3.30.559.10">
    <property type="entry name" value="Chloramphenicol acetyltransferase-like domain"/>
    <property type="match status" value="1"/>
</dbReference>
<feature type="domain" description="Thioester reductase (TE)" evidence="7">
    <location>
        <begin position="1107"/>
        <end position="1335"/>
    </location>
</feature>
<dbReference type="STRING" id="1810919.A0A3D8Q7T3"/>
<reference evidence="8 9" key="1">
    <citation type="journal article" date="2018" name="IMA Fungus">
        <title>IMA Genome-F 9: Draft genome sequence of Annulohypoxylon stygium, Aspergillus mulundensis, Berkeleyomyces basicola (syn. Thielaviopsis basicola), Ceratocystis smalleyi, two Cercospora beticola strains, Coleophoma cylindrospora, Fusarium fracticaudum, Phialophora cf. hyalina, and Morchella septimelata.</title>
        <authorList>
            <person name="Wingfield B.D."/>
            <person name="Bills G.F."/>
            <person name="Dong Y."/>
            <person name="Huang W."/>
            <person name="Nel W.J."/>
            <person name="Swalarsk-Parry B.S."/>
            <person name="Vaghefi N."/>
            <person name="Wilken P.M."/>
            <person name="An Z."/>
            <person name="de Beer Z.W."/>
            <person name="De Vos L."/>
            <person name="Chen L."/>
            <person name="Duong T.A."/>
            <person name="Gao Y."/>
            <person name="Hammerbacher A."/>
            <person name="Kikkert J.R."/>
            <person name="Li Y."/>
            <person name="Li H."/>
            <person name="Li K."/>
            <person name="Li Q."/>
            <person name="Liu X."/>
            <person name="Ma X."/>
            <person name="Naidoo K."/>
            <person name="Pethybridge S.J."/>
            <person name="Sun J."/>
            <person name="Steenkamp E.T."/>
            <person name="van der Nest M.A."/>
            <person name="van Wyk S."/>
            <person name="Wingfield M.J."/>
            <person name="Xiong C."/>
            <person name="Yue Q."/>
            <person name="Zhang X."/>
        </authorList>
    </citation>
    <scope>NUCLEOTIDE SEQUENCE [LARGE SCALE GENOMIC DNA]</scope>
    <source>
        <strain evidence="8 9">DSM 5745</strain>
    </source>
</reference>
<dbReference type="PROSITE" id="PS00455">
    <property type="entry name" value="AMP_BINDING"/>
    <property type="match status" value="1"/>
</dbReference>
<dbReference type="Pfam" id="PF00668">
    <property type="entry name" value="Condensation"/>
    <property type="match status" value="1"/>
</dbReference>
<dbReference type="Proteomes" id="UP000256690">
    <property type="component" value="Unassembled WGS sequence"/>
</dbReference>
<dbReference type="NCBIfam" id="TIGR01733">
    <property type="entry name" value="AA-adenyl-dom"/>
    <property type="match status" value="1"/>
</dbReference>
<dbReference type="CDD" id="cd05918">
    <property type="entry name" value="A_NRPS_SidN3_like"/>
    <property type="match status" value="1"/>
</dbReference>
<dbReference type="GO" id="GO:0044550">
    <property type="term" value="P:secondary metabolite biosynthetic process"/>
    <property type="evidence" value="ECO:0007669"/>
    <property type="project" value="TreeGrafter"/>
</dbReference>
<dbReference type="Gene3D" id="3.40.50.980">
    <property type="match status" value="2"/>
</dbReference>
<evidence type="ECO:0000259" key="5">
    <source>
        <dbReference type="Pfam" id="PF00501"/>
    </source>
</evidence>
<accession>A0A3D8Q7T3</accession>